<dbReference type="EMBL" id="CP051682">
    <property type="protein sequence ID" value="QJD96985.1"/>
    <property type="molecule type" value="Genomic_DNA"/>
</dbReference>
<name>A0A7L5E1C2_9SPHI</name>
<evidence type="ECO:0008006" key="3">
    <source>
        <dbReference type="Google" id="ProtNLM"/>
    </source>
</evidence>
<gene>
    <name evidence="1" type="ORF">HH214_14460</name>
</gene>
<evidence type="ECO:0000313" key="2">
    <source>
        <dbReference type="Proteomes" id="UP000503278"/>
    </source>
</evidence>
<dbReference type="KEGG" id="mrob:HH214_14460"/>
<dbReference type="Gene3D" id="3.40.50.300">
    <property type="entry name" value="P-loop containing nucleotide triphosphate hydrolases"/>
    <property type="match status" value="1"/>
</dbReference>
<evidence type="ECO:0000313" key="1">
    <source>
        <dbReference type="EMBL" id="QJD96985.1"/>
    </source>
</evidence>
<protein>
    <recommendedName>
        <fullName evidence="3">NACHT domain-containing protein</fullName>
    </recommendedName>
</protein>
<organism evidence="1 2">
    <name type="scientific">Mucilaginibacter robiniae</name>
    <dbReference type="NCBI Taxonomy" id="2728022"/>
    <lineage>
        <taxon>Bacteria</taxon>
        <taxon>Pseudomonadati</taxon>
        <taxon>Bacteroidota</taxon>
        <taxon>Sphingobacteriia</taxon>
        <taxon>Sphingobacteriales</taxon>
        <taxon>Sphingobacteriaceae</taxon>
        <taxon>Mucilaginibacter</taxon>
    </lineage>
</organism>
<reference evidence="1 2" key="1">
    <citation type="submission" date="2020-04" db="EMBL/GenBank/DDBJ databases">
        <title>Genome sequencing of novel species.</title>
        <authorList>
            <person name="Heo J."/>
            <person name="Kim S.-J."/>
            <person name="Kim J.-S."/>
            <person name="Hong S.-B."/>
            <person name="Kwon S.-W."/>
        </authorList>
    </citation>
    <scope>NUCLEOTIDE SEQUENCE [LARGE SCALE GENOMIC DNA]</scope>
    <source>
        <strain evidence="1 2">F39-2</strain>
    </source>
</reference>
<keyword evidence="2" id="KW-1185">Reference proteome</keyword>
<dbReference type="InterPro" id="IPR027417">
    <property type="entry name" value="P-loop_NTPase"/>
</dbReference>
<dbReference type="Proteomes" id="UP000503278">
    <property type="component" value="Chromosome"/>
</dbReference>
<dbReference type="AlphaFoldDB" id="A0A7L5E1C2"/>
<dbReference type="RefSeq" id="WP_169608777.1">
    <property type="nucleotide sequence ID" value="NZ_CP051682.1"/>
</dbReference>
<accession>A0A7L5E1C2</accession>
<sequence length="858" mass="99067">MRIILPFLFEELKQQVLNQAGIKAITPGDCKFLSVHISDRTHKQISDTTLKRIYGFTFSKFLPSLYTLNILAQYCQCSGWEEFCQQHKTAANQNTVPQPAPENTSVANQALKISQKTLQALTNRSAVPFNLTVKREFVKDQFELFMHTDQVATLLTAPAGYGKTISLCHWVEEKLSEITKGSNDILLFLSSKVLSAHPQAGNLDGWLKALMGINTPESGLSALLDDQQFQDRKFFLVIDGFDQEKFKPGDFELLTDLLFDVIALYRVYPNFKVVLTMRSASWISIRNRLLIENSLKQWFLGFMQDSSLETNMLPFSSEEIRDLCYRINPLQAHSKIIDPEIISLFSYPLFFQYYYQKNTARFSLTHLDYFGIYEVVASYFNDKIYNTRLSTEKVLVLRLLIKYGKAMDGRFVTDKLVVYEQLKELWEAYNELISIGFLKEVNRTNEGAYYKHIEFTHDRLLAYCLAKKLAQDNQNVYNAELVNSLIRVIDKTYWLPVLEWNIFNAIKIQQFDFFKYLTGVPLYAADKIYVLKFLINLIQHRYLPVKSTELIEYRFCNEHQTLFKYFFGVEFISPEYEEVLHQLLILNLEDTSKVWVYTSLACIGIIQLNSVGVEQSITALRQLPEQVFQSFQINPLHCIETLYTYLKYGTIKKEALIQITRFCFNPPADDEFARTFCLDQVLYLLAVSALSISNNKNKVLRFIKVLDKKLAATDVAHESLRFFLDVTKADALLTLGQVEDAIVIHAELIKNFNQHKHTYTPYMKVCLDLVTARVMALQGQEDEAELMVSKVSQVSAKQKFYYIEAYIIGAYLSMPFHDTSSESYKSIYYRFVKLIRTGGLNMKSFMPAADSTVLNAIN</sequence>
<proteinExistence type="predicted"/>